<accession>A0A7X9ZX51</accession>
<sequence>MKKRKRRMHARRFRNVMESAKACSAPLAPSRLRFGFAAAQNDLAS</sequence>
<reference evidence="1 2" key="1">
    <citation type="submission" date="2020-04" db="EMBL/GenBank/DDBJ databases">
        <title>Paraburkholderia sp. G-4-1-8 isolated from soil.</title>
        <authorList>
            <person name="Dahal R.H."/>
        </authorList>
    </citation>
    <scope>NUCLEOTIDE SEQUENCE [LARGE SCALE GENOMIC DNA]</scope>
    <source>
        <strain evidence="1 2">G-4-1-8</strain>
    </source>
</reference>
<protein>
    <submittedName>
        <fullName evidence="1">Uncharacterized protein</fullName>
    </submittedName>
</protein>
<name>A0A7X9ZX51_9BURK</name>
<keyword evidence="2" id="KW-1185">Reference proteome</keyword>
<dbReference type="AlphaFoldDB" id="A0A7X9ZX51"/>
<dbReference type="Proteomes" id="UP000583127">
    <property type="component" value="Unassembled WGS sequence"/>
</dbReference>
<comment type="caution">
    <text evidence="1">The sequence shown here is derived from an EMBL/GenBank/DDBJ whole genome shotgun (WGS) entry which is preliminary data.</text>
</comment>
<evidence type="ECO:0000313" key="2">
    <source>
        <dbReference type="Proteomes" id="UP000583127"/>
    </source>
</evidence>
<dbReference type="EMBL" id="JABBFZ010000002">
    <property type="protein sequence ID" value="NML30295.1"/>
    <property type="molecule type" value="Genomic_DNA"/>
</dbReference>
<evidence type="ECO:0000313" key="1">
    <source>
        <dbReference type="EMBL" id="NML30295.1"/>
    </source>
</evidence>
<gene>
    <name evidence="1" type="ORF">HHL14_05560</name>
</gene>
<organism evidence="1 2">
    <name type="scientific">Paraburkholderia antibiotica</name>
    <dbReference type="NCBI Taxonomy" id="2728839"/>
    <lineage>
        <taxon>Bacteria</taxon>
        <taxon>Pseudomonadati</taxon>
        <taxon>Pseudomonadota</taxon>
        <taxon>Betaproteobacteria</taxon>
        <taxon>Burkholderiales</taxon>
        <taxon>Burkholderiaceae</taxon>
        <taxon>Paraburkholderia</taxon>
    </lineage>
</organism>
<proteinExistence type="predicted"/>